<evidence type="ECO:0000256" key="1">
    <source>
        <dbReference type="SAM" id="Phobius"/>
    </source>
</evidence>
<evidence type="ECO:0000313" key="2">
    <source>
        <dbReference type="EMBL" id="CUX67775.1"/>
    </source>
</evidence>
<dbReference type="InterPro" id="IPR018719">
    <property type="entry name" value="DUF2243_membrane"/>
</dbReference>
<evidence type="ECO:0000313" key="3">
    <source>
        <dbReference type="Proteomes" id="UP000191897"/>
    </source>
</evidence>
<organism evidence="2 3">
    <name type="scientific">Agrobacterium tumefaciens str. Kerr 14</name>
    <dbReference type="NCBI Taxonomy" id="1183424"/>
    <lineage>
        <taxon>Bacteria</taxon>
        <taxon>Pseudomonadati</taxon>
        <taxon>Pseudomonadota</taxon>
        <taxon>Alphaproteobacteria</taxon>
        <taxon>Hyphomicrobiales</taxon>
        <taxon>Rhizobiaceae</taxon>
        <taxon>Rhizobium/Agrobacterium group</taxon>
        <taxon>Agrobacterium</taxon>
        <taxon>Agrobacterium tumefaciens complex</taxon>
    </lineage>
</organism>
<evidence type="ECO:0008006" key="4">
    <source>
        <dbReference type="Google" id="ProtNLM"/>
    </source>
</evidence>
<keyword evidence="1" id="KW-1133">Transmembrane helix</keyword>
<dbReference type="Pfam" id="PF10002">
    <property type="entry name" value="DUF2243"/>
    <property type="match status" value="1"/>
</dbReference>
<feature type="transmembrane region" description="Helical" evidence="1">
    <location>
        <begin position="152"/>
        <end position="174"/>
    </location>
</feature>
<dbReference type="AlphaFoldDB" id="A0A1S7SET3"/>
<name>A0A1S7SET3_AGRTU</name>
<keyword evidence="1" id="KW-0472">Membrane</keyword>
<feature type="transmembrane region" description="Helical" evidence="1">
    <location>
        <begin position="122"/>
        <end position="145"/>
    </location>
</feature>
<dbReference type="Proteomes" id="UP000191897">
    <property type="component" value="Unassembled WGS sequence"/>
</dbReference>
<protein>
    <recommendedName>
        <fullName evidence="4">DUF2243 domain-containing protein</fullName>
    </recommendedName>
</protein>
<feature type="transmembrane region" description="Helical" evidence="1">
    <location>
        <begin position="87"/>
        <end position="110"/>
    </location>
</feature>
<reference evidence="2 3" key="1">
    <citation type="submission" date="2016-01" db="EMBL/GenBank/DDBJ databases">
        <authorList>
            <person name="Oliw E.H."/>
        </authorList>
    </citation>
    <scope>NUCLEOTIDE SEQUENCE [LARGE SCALE GENOMIC DNA]</scope>
    <source>
        <strain evidence="2 3">Kerr 14</strain>
    </source>
</reference>
<dbReference type="EMBL" id="FBWC01000042">
    <property type="protein sequence ID" value="CUX67775.1"/>
    <property type="molecule type" value="Genomic_DNA"/>
</dbReference>
<gene>
    <name evidence="2" type="ORF">AGR4C_pb30003</name>
</gene>
<dbReference type="RefSeq" id="WP_080868061.1">
    <property type="nucleotide sequence ID" value="NZ_LT009733.1"/>
</dbReference>
<keyword evidence="1" id="KW-0812">Transmembrane</keyword>
<accession>A0A1S7SET3</accession>
<proteinExistence type="predicted"/>
<feature type="transmembrane region" description="Helical" evidence="1">
    <location>
        <begin position="51"/>
        <end position="75"/>
    </location>
</feature>
<sequence length="253" mass="27757">MAKLNHRTMGALALGFSLGGFFDGILLHQILQWHHLLSGLDQARLDIRFLILTDGLFHGLMYVVAIIGLYLLWTSRAPTTQSENGPLLARAMIGFGIWHITDAVLSHWVLGIHRVRMDVEQPLLWDLSWLAVFGLLPLATGYCLMRRRTGSTSFLCSPVALVLATLIAGSIASFPARRGESVIVVLRPGASETAMMAGLDAVDGRLVWTDRSNKVWAINVPTDAKLARLYGYGALLVNNSNAPVGCLNWIRTN</sequence>
<feature type="transmembrane region" description="Helical" evidence="1">
    <location>
        <begin position="12"/>
        <end position="31"/>
    </location>
</feature>